<feature type="active site" description="Nucleophile" evidence="9">
    <location>
        <position position="479"/>
    </location>
</feature>
<dbReference type="GeneID" id="2908259"/>
<comment type="catalytic activity">
    <reaction evidence="6">
        <text>uridine(54) in tRNA + S-adenosyl-L-methionine = 5-methyluridine(54) in tRNA + S-adenosyl-L-homocysteine + H(+)</text>
        <dbReference type="Rhea" id="RHEA:42712"/>
        <dbReference type="Rhea" id="RHEA-COMP:10167"/>
        <dbReference type="Rhea" id="RHEA-COMP:10193"/>
        <dbReference type="ChEBI" id="CHEBI:15378"/>
        <dbReference type="ChEBI" id="CHEBI:57856"/>
        <dbReference type="ChEBI" id="CHEBI:59789"/>
        <dbReference type="ChEBI" id="CHEBI:65315"/>
        <dbReference type="ChEBI" id="CHEBI:74447"/>
        <dbReference type="EC" id="2.1.1.35"/>
    </reaction>
</comment>
<dbReference type="PANTHER" id="PTHR11061:SF30">
    <property type="entry name" value="TRNA (URACIL(54)-C(5))-METHYLTRANSFERASE"/>
    <property type="match status" value="1"/>
</dbReference>
<sequence>MGKKSVGQYMLRLVRTMVTQSHKSLKRARKNAVLDIVDTLRDPMASDSVLLNDIKRVLGAANPPTTLDQVQNKLISPAMMKKIRREERSDEGATERPEKELIHQKYEVEVSISGLGADGDGIAVEEREDGEKRVLVVPFALPGDKVKVRVYKKNLYFFQSEIVEVISKGDLRDDALTSCKYFGECSGCQYQFMDYEKQLNQKRNVVVNAFRYYCHTEDAVLPEVGPTFPSPETMGYRTKLTPHYDVPKTKSPEWLASPPPYGFNMKTVNRVLDIEDCPIGTPVVREGLKESREDVKLHYKTAKRGKTYLLRENTIKKEEGTFDKRCVTDNKAIVSEYIDNYRFDFTAGEFFQNNNSILPAVTAYVRENILLDGGKPPRFLVDAYCGSGLFSITCSQAVEKVYGVEISDESVKFARKNAELNKINNAVFLTGKAENIFKDLDCDPAQTCMIIDPPRKGTDEAFINQLVTFQPQRLVYVSCNVHTQARDVAYLLKQCPEYKVESIRGFDFFPQTKHVEGVAVLSYNGERTKREINGEVNSKTNCGVTNGETNGEINGTKIEETNETKG</sequence>
<dbReference type="InterPro" id="IPR030391">
    <property type="entry name" value="MeTrfase_TrmA_CS"/>
</dbReference>
<dbReference type="PROSITE" id="PS51687">
    <property type="entry name" value="SAM_MT_RNA_M5U"/>
    <property type="match status" value="1"/>
</dbReference>
<feature type="binding site" evidence="9">
    <location>
        <position position="452"/>
    </location>
    <ligand>
        <name>S-adenosyl-L-methionine</name>
        <dbReference type="ChEBI" id="CHEBI:59789"/>
    </ligand>
</feature>
<dbReference type="GO" id="GO:0030697">
    <property type="term" value="F:tRNA (uracil(54)-C5)-methyltransferase activity, S-adenosyl methionine-dependent"/>
    <property type="evidence" value="ECO:0007669"/>
    <property type="project" value="UniProtKB-EC"/>
</dbReference>
<dbReference type="InterPro" id="IPR010280">
    <property type="entry name" value="U5_MeTrfase_fam"/>
</dbReference>
<keyword evidence="4" id="KW-0819">tRNA processing</keyword>
<dbReference type="PANTHER" id="PTHR11061">
    <property type="entry name" value="RNA M5U METHYLTRANSFERASE"/>
    <property type="match status" value="1"/>
</dbReference>
<dbReference type="Pfam" id="PF05958">
    <property type="entry name" value="tRNA_U5-meth_tr"/>
    <property type="match status" value="1"/>
</dbReference>
<dbReference type="PROSITE" id="PS50926">
    <property type="entry name" value="TRAM"/>
    <property type="match status" value="1"/>
</dbReference>
<evidence type="ECO:0000256" key="9">
    <source>
        <dbReference type="PROSITE-ProRule" id="PRU01024"/>
    </source>
</evidence>
<dbReference type="EMBL" id="CP017558">
    <property type="protein sequence ID" value="AOW07458.1"/>
    <property type="molecule type" value="Genomic_DNA"/>
</dbReference>
<dbReference type="Proteomes" id="UP000182444">
    <property type="component" value="Chromosome 1F"/>
</dbReference>
<dbReference type="SUPFAM" id="SSF50249">
    <property type="entry name" value="Nucleic acid-binding proteins"/>
    <property type="match status" value="1"/>
</dbReference>
<dbReference type="VEuPathDB" id="FungiDB:YALI1_F26860g"/>
<evidence type="ECO:0000256" key="3">
    <source>
        <dbReference type="ARBA" id="ARBA00022691"/>
    </source>
</evidence>
<evidence type="ECO:0000256" key="1">
    <source>
        <dbReference type="ARBA" id="ARBA00022603"/>
    </source>
</evidence>
<feature type="compositionally biased region" description="Polar residues" evidence="11">
    <location>
        <begin position="544"/>
        <end position="553"/>
    </location>
</feature>
<feature type="binding site" evidence="9">
    <location>
        <position position="405"/>
    </location>
    <ligand>
        <name>S-adenosyl-L-methionine</name>
        <dbReference type="ChEBI" id="CHEBI:59789"/>
    </ligand>
</feature>
<comment type="function">
    <text evidence="7">Catalyzes the formation of 5-methyl-uridine at position 54 (m5U54) in all tRNA. May also have a role in tRNA stabilization or maturation.</text>
</comment>
<evidence type="ECO:0000256" key="10">
    <source>
        <dbReference type="PROSITE-ProRule" id="PRU10015"/>
    </source>
</evidence>
<dbReference type="InterPro" id="IPR030390">
    <property type="entry name" value="MeTrfase_TrmA_AS"/>
</dbReference>
<dbReference type="FunFam" id="3.40.50.150:FF:000595">
    <property type="entry name" value="Endo-exonuclease NUCR"/>
    <property type="match status" value="1"/>
</dbReference>
<proteinExistence type="inferred from homology"/>
<dbReference type="AlphaFoldDB" id="A0A1D8NPC0"/>
<name>A0A1D8NPC0_YARLL</name>
<feature type="binding site" evidence="9">
    <location>
        <position position="384"/>
    </location>
    <ligand>
        <name>S-adenosyl-L-methionine</name>
        <dbReference type="ChEBI" id="CHEBI:59789"/>
    </ligand>
</feature>
<dbReference type="InterPro" id="IPR025795">
    <property type="entry name" value="tRNA_(uracil-5-)_MeTrfase"/>
</dbReference>
<protein>
    <recommendedName>
        <fullName evidence="8">tRNA (uracil(54)-C(5))-methyltransferase</fullName>
        <ecNumber evidence="5">2.1.1.35</ecNumber>
    </recommendedName>
</protein>
<dbReference type="VEuPathDB" id="FungiDB:YALI0_F20196g"/>
<dbReference type="InterPro" id="IPR029063">
    <property type="entry name" value="SAM-dependent_MTases_sf"/>
</dbReference>
<accession>A0A1D8NPC0</accession>
<dbReference type="RefSeq" id="XP_505652.3">
    <property type="nucleotide sequence ID" value="XM_505652.3"/>
</dbReference>
<gene>
    <name evidence="13" type="ORF">YALI1_F26860g</name>
</gene>
<dbReference type="SUPFAM" id="SSF53335">
    <property type="entry name" value="S-adenosyl-L-methionine-dependent methyltransferases"/>
    <property type="match status" value="1"/>
</dbReference>
<evidence type="ECO:0000256" key="6">
    <source>
        <dbReference type="ARBA" id="ARBA00052788"/>
    </source>
</evidence>
<evidence type="ECO:0000259" key="12">
    <source>
        <dbReference type="PROSITE" id="PS50926"/>
    </source>
</evidence>
<evidence type="ECO:0000313" key="13">
    <source>
        <dbReference type="EMBL" id="AOW07458.1"/>
    </source>
</evidence>
<evidence type="ECO:0000256" key="11">
    <source>
        <dbReference type="SAM" id="MobiDB-lite"/>
    </source>
</evidence>
<dbReference type="PROSITE" id="PS01231">
    <property type="entry name" value="TRMA_2"/>
    <property type="match status" value="1"/>
</dbReference>
<feature type="domain" description="TRAM" evidence="12">
    <location>
        <begin position="99"/>
        <end position="164"/>
    </location>
</feature>
<dbReference type="KEGG" id="yli:2908259"/>
<dbReference type="GO" id="GO:0009451">
    <property type="term" value="P:RNA modification"/>
    <property type="evidence" value="ECO:0007669"/>
    <property type="project" value="UniProtKB-ARBA"/>
</dbReference>
<dbReference type="PROSITE" id="PS01230">
    <property type="entry name" value="TRMA_1"/>
    <property type="match status" value="1"/>
</dbReference>
<organism evidence="13 14">
    <name type="scientific">Yarrowia lipolytica</name>
    <name type="common">Candida lipolytica</name>
    <dbReference type="NCBI Taxonomy" id="4952"/>
    <lineage>
        <taxon>Eukaryota</taxon>
        <taxon>Fungi</taxon>
        <taxon>Dikarya</taxon>
        <taxon>Ascomycota</taxon>
        <taxon>Saccharomycotina</taxon>
        <taxon>Dipodascomycetes</taxon>
        <taxon>Dipodascales</taxon>
        <taxon>Dipodascales incertae sedis</taxon>
        <taxon>Yarrowia</taxon>
    </lineage>
</organism>
<dbReference type="CDD" id="cd02440">
    <property type="entry name" value="AdoMet_MTases"/>
    <property type="match status" value="1"/>
</dbReference>
<feature type="region of interest" description="Disordered" evidence="11">
    <location>
        <begin position="544"/>
        <end position="566"/>
    </location>
</feature>
<evidence type="ECO:0000256" key="7">
    <source>
        <dbReference type="ARBA" id="ARBA00054700"/>
    </source>
</evidence>
<evidence type="ECO:0000256" key="2">
    <source>
        <dbReference type="ARBA" id="ARBA00022679"/>
    </source>
</evidence>
<dbReference type="FunFam" id="3.40.50.150:FF:000174">
    <property type="entry name" value="TRM2p tRNA methyltransferase"/>
    <property type="match status" value="1"/>
</dbReference>
<dbReference type="GO" id="GO:0032259">
    <property type="term" value="P:methylation"/>
    <property type="evidence" value="ECO:0007669"/>
    <property type="project" value="UniProtKB-KW"/>
</dbReference>
<dbReference type="FunFam" id="2.40.50.140:FF:000201">
    <property type="entry name" value="TRM2p tRNA methyltransferase"/>
    <property type="match status" value="1"/>
</dbReference>
<evidence type="ECO:0000256" key="8">
    <source>
        <dbReference type="ARBA" id="ARBA00070108"/>
    </source>
</evidence>
<keyword evidence="2 9" id="KW-0808">Transferase</keyword>
<reference evidence="13 14" key="1">
    <citation type="journal article" date="2016" name="PLoS ONE">
        <title>Sequence Assembly of Yarrowia lipolytica Strain W29/CLIB89 Shows Transposable Element Diversity.</title>
        <authorList>
            <person name="Magnan C."/>
            <person name="Yu J."/>
            <person name="Chang I."/>
            <person name="Jahn E."/>
            <person name="Kanomata Y."/>
            <person name="Wu J."/>
            <person name="Zeller M."/>
            <person name="Oakes M."/>
            <person name="Baldi P."/>
            <person name="Sandmeyer S."/>
        </authorList>
    </citation>
    <scope>NUCLEOTIDE SEQUENCE [LARGE SCALE GENOMIC DNA]</scope>
    <source>
        <strain evidence="14">CLIB89(W29)</strain>
    </source>
</reference>
<dbReference type="InterPro" id="IPR012340">
    <property type="entry name" value="NA-bd_OB-fold"/>
</dbReference>
<feature type="active site" evidence="10">
    <location>
        <position position="479"/>
    </location>
</feature>
<dbReference type="Gene3D" id="2.40.50.140">
    <property type="entry name" value="Nucleic acid-binding proteins"/>
    <property type="match status" value="1"/>
</dbReference>
<keyword evidence="3 9" id="KW-0949">S-adenosyl-L-methionine</keyword>
<dbReference type="PROSITE" id="PS51622">
    <property type="entry name" value="SAM_MT_RNA_M5U_2"/>
    <property type="match status" value="1"/>
</dbReference>
<dbReference type="Gene3D" id="3.40.50.150">
    <property type="entry name" value="Vaccinia Virus protein VP39"/>
    <property type="match status" value="2"/>
</dbReference>
<comment type="similarity">
    <text evidence="9">Belongs to the class I-like SAM-binding methyltransferase superfamily. RNA M5U methyltransferase family.</text>
</comment>
<dbReference type="Pfam" id="PF01938">
    <property type="entry name" value="TRAM"/>
    <property type="match status" value="1"/>
</dbReference>
<dbReference type="EC" id="2.1.1.35" evidence="5"/>
<evidence type="ECO:0000313" key="14">
    <source>
        <dbReference type="Proteomes" id="UP000182444"/>
    </source>
</evidence>
<keyword evidence="1 9" id="KW-0489">Methyltransferase</keyword>
<dbReference type="GO" id="GO:0008033">
    <property type="term" value="P:tRNA processing"/>
    <property type="evidence" value="ECO:0007669"/>
    <property type="project" value="UniProtKB-KW"/>
</dbReference>
<evidence type="ECO:0000256" key="4">
    <source>
        <dbReference type="ARBA" id="ARBA00022694"/>
    </source>
</evidence>
<dbReference type="InterPro" id="IPR002792">
    <property type="entry name" value="TRAM_dom"/>
</dbReference>
<feature type="binding site" evidence="9">
    <location>
        <position position="352"/>
    </location>
    <ligand>
        <name>S-adenosyl-L-methionine</name>
        <dbReference type="ChEBI" id="CHEBI:59789"/>
    </ligand>
</feature>
<dbReference type="eggNOG" id="KOG2187">
    <property type="taxonomic scope" value="Eukaryota"/>
</dbReference>
<evidence type="ECO:0000256" key="5">
    <source>
        <dbReference type="ARBA" id="ARBA00033763"/>
    </source>
</evidence>
<feature type="compositionally biased region" description="Basic and acidic residues" evidence="11">
    <location>
        <begin position="557"/>
        <end position="566"/>
    </location>
</feature>